<keyword evidence="7" id="KW-1185">Reference proteome</keyword>
<proteinExistence type="predicted"/>
<dbReference type="InterPro" id="IPR001694">
    <property type="entry name" value="NADH_UbQ_OxRdtase_su1/FPO"/>
</dbReference>
<keyword evidence="3 5" id="KW-1133">Transmembrane helix</keyword>
<evidence type="ECO:0000256" key="1">
    <source>
        <dbReference type="ARBA" id="ARBA00004141"/>
    </source>
</evidence>
<evidence type="ECO:0000313" key="6">
    <source>
        <dbReference type="EMBL" id="KAK7843987.1"/>
    </source>
</evidence>
<name>A0AAW0KYN2_QUESU</name>
<evidence type="ECO:0000256" key="2">
    <source>
        <dbReference type="ARBA" id="ARBA00022692"/>
    </source>
</evidence>
<gene>
    <name evidence="6" type="primary">ND1_0</name>
    <name evidence="6" type="ORF">CFP56_011725</name>
</gene>
<evidence type="ECO:0000256" key="3">
    <source>
        <dbReference type="ARBA" id="ARBA00022989"/>
    </source>
</evidence>
<evidence type="ECO:0000256" key="5">
    <source>
        <dbReference type="SAM" id="Phobius"/>
    </source>
</evidence>
<dbReference type="AlphaFoldDB" id="A0AAW0KYN2"/>
<keyword evidence="2 5" id="KW-0812">Transmembrane</keyword>
<evidence type="ECO:0000256" key="4">
    <source>
        <dbReference type="ARBA" id="ARBA00023136"/>
    </source>
</evidence>
<dbReference type="GO" id="GO:0016020">
    <property type="term" value="C:membrane"/>
    <property type="evidence" value="ECO:0007669"/>
    <property type="project" value="UniProtKB-SubCell"/>
</dbReference>
<comment type="caution">
    <text evidence="6">The sequence shown here is derived from an EMBL/GenBank/DDBJ whole genome shotgun (WGS) entry which is preliminary data.</text>
</comment>
<reference evidence="6 7" key="1">
    <citation type="journal article" date="2018" name="Sci. Data">
        <title>The draft genome sequence of cork oak.</title>
        <authorList>
            <person name="Ramos A.M."/>
            <person name="Usie A."/>
            <person name="Barbosa P."/>
            <person name="Barros P.M."/>
            <person name="Capote T."/>
            <person name="Chaves I."/>
            <person name="Simoes F."/>
            <person name="Abreu I."/>
            <person name="Carrasquinho I."/>
            <person name="Faro C."/>
            <person name="Guimaraes J.B."/>
            <person name="Mendonca D."/>
            <person name="Nobrega F."/>
            <person name="Rodrigues L."/>
            <person name="Saibo N.J.M."/>
            <person name="Varela M.C."/>
            <person name="Egas C."/>
            <person name="Matos J."/>
            <person name="Miguel C.M."/>
            <person name="Oliveira M.M."/>
            <person name="Ricardo C.P."/>
            <person name="Goncalves S."/>
        </authorList>
    </citation>
    <scope>NUCLEOTIDE SEQUENCE [LARGE SCALE GENOMIC DNA]</scope>
    <source>
        <strain evidence="7">cv. HL8</strain>
    </source>
</reference>
<dbReference type="Pfam" id="PF00146">
    <property type="entry name" value="NADHdh"/>
    <property type="match status" value="1"/>
</dbReference>
<protein>
    <submittedName>
        <fullName evidence="6">Nadh-ubiquinone oxidoreductase chain 1</fullName>
    </submittedName>
</protein>
<accession>A0AAW0KYN2</accession>
<sequence length="217" mass="24804">MNEKKLLTKKGGTRCDTTTYQPDERSMELHPYSPGPCTSLSLGGWLPILDLPIFKKILGSIWFSINVILFLFLYIWVRAAFPRYRYDQLMGLGRKELNNVTSTSVSIEAGSQYIEYKIREPLETLKKGPLLVVAGVGVPLDPFDEIEARGIDRNPIALQVPASPGIDYRSLTFFFAYPKMRKNLRMVGNSRMYKFLARKKVCWLECCYYSSILPLLS</sequence>
<feature type="transmembrane region" description="Helical" evidence="5">
    <location>
        <begin position="57"/>
        <end position="77"/>
    </location>
</feature>
<organism evidence="6 7">
    <name type="scientific">Quercus suber</name>
    <name type="common">Cork oak</name>
    <dbReference type="NCBI Taxonomy" id="58331"/>
    <lineage>
        <taxon>Eukaryota</taxon>
        <taxon>Viridiplantae</taxon>
        <taxon>Streptophyta</taxon>
        <taxon>Embryophyta</taxon>
        <taxon>Tracheophyta</taxon>
        <taxon>Spermatophyta</taxon>
        <taxon>Magnoliopsida</taxon>
        <taxon>eudicotyledons</taxon>
        <taxon>Gunneridae</taxon>
        <taxon>Pentapetalae</taxon>
        <taxon>rosids</taxon>
        <taxon>fabids</taxon>
        <taxon>Fagales</taxon>
        <taxon>Fagaceae</taxon>
        <taxon>Quercus</taxon>
    </lineage>
</organism>
<dbReference type="Proteomes" id="UP000237347">
    <property type="component" value="Unassembled WGS sequence"/>
</dbReference>
<evidence type="ECO:0000313" key="7">
    <source>
        <dbReference type="Proteomes" id="UP000237347"/>
    </source>
</evidence>
<dbReference type="EMBL" id="PKMF04000193">
    <property type="protein sequence ID" value="KAK7843987.1"/>
    <property type="molecule type" value="Genomic_DNA"/>
</dbReference>
<keyword evidence="4 5" id="KW-0472">Membrane</keyword>
<comment type="subcellular location">
    <subcellularLocation>
        <location evidence="1">Membrane</location>
        <topology evidence="1">Multi-pass membrane protein</topology>
    </subcellularLocation>
</comment>